<sequence>MQGNCAKSFKEGIVIASKNDMWWNDKVCRLLLGVLLVSVMFIGYCVCWAKQAVILVDGQKIPVLCLHGTVADALAKAEVTLRRADIVEPAVQEKLLNGQHIKVVRVETREIMRESILEYQVIRKPERTLLPGEQRVQQQGQCGLLRQYIQSTFEDGREVKREILRKEILTEPQPKIIAYGPDLPVSRGKLRPLSYGAILGNHSEVSGGGRVMQAVSTAYTHTGHRTATGIYPHEGVAAVDPQVIPLGTKLYVENYGIAIAADTGGGIKGNRIDVFFDTHQKAINWGRRTVKVQIIE</sequence>
<dbReference type="InterPro" id="IPR051933">
    <property type="entry name" value="Resuscitation_pf_RpfB"/>
</dbReference>
<keyword evidence="2" id="KW-0472">Membrane</keyword>
<dbReference type="SUPFAM" id="SSF50685">
    <property type="entry name" value="Barwin-like endoglucanases"/>
    <property type="match status" value="1"/>
</dbReference>
<keyword evidence="1" id="KW-0732">Signal</keyword>
<name>A0A1M6RP71_9FIRM</name>
<gene>
    <name evidence="4" type="ORF">SAMN02745123_01544</name>
</gene>
<dbReference type="PROSITE" id="PS51109">
    <property type="entry name" value="G5"/>
    <property type="match status" value="1"/>
</dbReference>
<dbReference type="AlphaFoldDB" id="A0A1M6RP71"/>
<dbReference type="GO" id="GO:0009254">
    <property type="term" value="P:peptidoglycan turnover"/>
    <property type="evidence" value="ECO:0007669"/>
    <property type="project" value="InterPro"/>
</dbReference>
<dbReference type="InterPro" id="IPR007137">
    <property type="entry name" value="DUF348"/>
</dbReference>
<evidence type="ECO:0000313" key="5">
    <source>
        <dbReference type="Proteomes" id="UP000183997"/>
    </source>
</evidence>
<dbReference type="CDD" id="cd22786">
    <property type="entry name" value="DPBB_YuiC-like"/>
    <property type="match status" value="1"/>
</dbReference>
<keyword evidence="5" id="KW-1185">Reference proteome</keyword>
<reference evidence="5" key="1">
    <citation type="submission" date="2016-11" db="EMBL/GenBank/DDBJ databases">
        <authorList>
            <person name="Varghese N."/>
            <person name="Submissions S."/>
        </authorList>
    </citation>
    <scope>NUCLEOTIDE SEQUENCE [LARGE SCALE GENOMIC DNA]</scope>
    <source>
        <strain evidence="5">DSM 10349</strain>
    </source>
</reference>
<dbReference type="STRING" id="1121421.SAMN02745123_01544"/>
<dbReference type="PANTHER" id="PTHR39160">
    <property type="entry name" value="CELL WALL-BINDING PROTEIN YOCH"/>
    <property type="match status" value="1"/>
</dbReference>
<evidence type="ECO:0000259" key="3">
    <source>
        <dbReference type="PROSITE" id="PS51109"/>
    </source>
</evidence>
<dbReference type="Pfam" id="PF06725">
    <property type="entry name" value="3D"/>
    <property type="match status" value="1"/>
</dbReference>
<dbReference type="InterPro" id="IPR010611">
    <property type="entry name" value="3D_dom"/>
</dbReference>
<feature type="transmembrane region" description="Helical" evidence="2">
    <location>
        <begin position="30"/>
        <end position="49"/>
    </location>
</feature>
<dbReference type="Pfam" id="PF03990">
    <property type="entry name" value="DUF348"/>
    <property type="match status" value="1"/>
</dbReference>
<dbReference type="GO" id="GO:0019867">
    <property type="term" value="C:outer membrane"/>
    <property type="evidence" value="ECO:0007669"/>
    <property type="project" value="InterPro"/>
</dbReference>
<dbReference type="Gene3D" id="2.20.230.10">
    <property type="entry name" value="Resuscitation-promoting factor rpfb"/>
    <property type="match status" value="1"/>
</dbReference>
<feature type="domain" description="G5" evidence="3">
    <location>
        <begin position="103"/>
        <end position="183"/>
    </location>
</feature>
<keyword evidence="2" id="KW-0812">Transmembrane</keyword>
<organism evidence="4 5">
    <name type="scientific">Desulforamulus aeronauticus DSM 10349</name>
    <dbReference type="NCBI Taxonomy" id="1121421"/>
    <lineage>
        <taxon>Bacteria</taxon>
        <taxon>Bacillati</taxon>
        <taxon>Bacillota</taxon>
        <taxon>Clostridia</taxon>
        <taxon>Eubacteriales</taxon>
        <taxon>Peptococcaceae</taxon>
        <taxon>Desulforamulus</taxon>
    </lineage>
</organism>
<dbReference type="InterPro" id="IPR011098">
    <property type="entry name" value="G5_dom"/>
</dbReference>
<dbReference type="InterPro" id="IPR036908">
    <property type="entry name" value="RlpA-like_sf"/>
</dbReference>
<accession>A0A1M6RP71</accession>
<keyword evidence="2" id="KW-1133">Transmembrane helix</keyword>
<protein>
    <submittedName>
        <fullName evidence="4">3D (Asp-Asp-Asp) domain-containing protein</fullName>
    </submittedName>
</protein>
<dbReference type="Proteomes" id="UP000183997">
    <property type="component" value="Unassembled WGS sequence"/>
</dbReference>
<dbReference type="Gene3D" id="2.40.40.10">
    <property type="entry name" value="RlpA-like domain"/>
    <property type="match status" value="1"/>
</dbReference>
<dbReference type="SMART" id="SM01208">
    <property type="entry name" value="G5"/>
    <property type="match status" value="1"/>
</dbReference>
<dbReference type="EMBL" id="FRAR01000011">
    <property type="protein sequence ID" value="SHK34138.1"/>
    <property type="molecule type" value="Genomic_DNA"/>
</dbReference>
<evidence type="ECO:0000313" key="4">
    <source>
        <dbReference type="EMBL" id="SHK34138.1"/>
    </source>
</evidence>
<dbReference type="GO" id="GO:0004553">
    <property type="term" value="F:hydrolase activity, hydrolyzing O-glycosyl compounds"/>
    <property type="evidence" value="ECO:0007669"/>
    <property type="project" value="InterPro"/>
</dbReference>
<dbReference type="Pfam" id="PF07501">
    <property type="entry name" value="G5"/>
    <property type="match status" value="1"/>
</dbReference>
<proteinExistence type="predicted"/>
<dbReference type="PANTHER" id="PTHR39160:SF4">
    <property type="entry name" value="RESUSCITATION-PROMOTING FACTOR RPFB"/>
    <property type="match status" value="1"/>
</dbReference>
<evidence type="ECO:0000256" key="1">
    <source>
        <dbReference type="ARBA" id="ARBA00022729"/>
    </source>
</evidence>
<evidence type="ECO:0000256" key="2">
    <source>
        <dbReference type="SAM" id="Phobius"/>
    </source>
</evidence>